<dbReference type="NCBIfam" id="TIGR04183">
    <property type="entry name" value="Por_Secre_tail"/>
    <property type="match status" value="1"/>
</dbReference>
<organism evidence="1">
    <name type="scientific">marine metagenome</name>
    <dbReference type="NCBI Taxonomy" id="408172"/>
    <lineage>
        <taxon>unclassified sequences</taxon>
        <taxon>metagenomes</taxon>
        <taxon>ecological metagenomes</taxon>
    </lineage>
</organism>
<feature type="non-terminal residue" evidence="1">
    <location>
        <position position="505"/>
    </location>
</feature>
<protein>
    <recommendedName>
        <fullName evidence="2">Secretion system C-terminal sorting domain-containing protein</fullName>
    </recommendedName>
</protein>
<reference evidence="1" key="1">
    <citation type="submission" date="2018-05" db="EMBL/GenBank/DDBJ databases">
        <authorList>
            <person name="Lanie J.A."/>
            <person name="Ng W.-L."/>
            <person name="Kazmierczak K.M."/>
            <person name="Andrzejewski T.M."/>
            <person name="Davidsen T.M."/>
            <person name="Wayne K.J."/>
            <person name="Tettelin H."/>
            <person name="Glass J.I."/>
            <person name="Rusch D."/>
            <person name="Podicherti R."/>
            <person name="Tsui H.-C.T."/>
            <person name="Winkler M.E."/>
        </authorList>
    </citation>
    <scope>NUCLEOTIDE SEQUENCE</scope>
</reference>
<evidence type="ECO:0008006" key="2">
    <source>
        <dbReference type="Google" id="ProtNLM"/>
    </source>
</evidence>
<dbReference type="AlphaFoldDB" id="A0A382DCG7"/>
<proteinExistence type="predicted"/>
<dbReference type="EMBL" id="UINC01038712">
    <property type="protein sequence ID" value="SVB36108.1"/>
    <property type="molecule type" value="Genomic_DNA"/>
</dbReference>
<dbReference type="InterPro" id="IPR026444">
    <property type="entry name" value="Secre_tail"/>
</dbReference>
<evidence type="ECO:0000313" key="1">
    <source>
        <dbReference type="EMBL" id="SVB36108.1"/>
    </source>
</evidence>
<sequence>MYRIVIIALSLSICFASNNIQDRMDKLFQSFQNKYKIYSPEYLHKLKPLPDTKNRSFSSKDMNDLFGEWLVLEEHDVMSMYITVGSNQSMPNMLQMMAMIEAEGSVTASTNNDTTELKYFFDASMIGSSEITYYTDEAECNNNCESVCYYDSSASEFYWYCESDNEGDDGSSVIIMNLNFMEYIMLMESGFSTEGVDNVFAVTCSADSTDTFMEVNAMAFNENGLNPLFADSAEVASDVVLDEVDNTITFTNLSLLDSTGSIAMSLNGTIGPEMIDLIAGVPTEMAWFDMEMTEENLDSSEGYMVFYEDSTAIEIHIQKDEDGGDLIDTSYFDWHATSDSLWLLEEAWICDGEGEPYPSEEECNDDCNTVCQYDEEGNLIPLYYEIIDDTLFIGLSEDPCEEQGFDSYDECLEDGEMGFFLGNLEDIQDFYIYSNLVMIPTGDNVSSADVIVMLEKFTIHQNYPNPFNPVTTLRYDLPENGLVNITIYDMLGRQVKTMMDQTQDA</sequence>
<gene>
    <name evidence="1" type="ORF">METZ01_LOCUS188962</name>
</gene>
<name>A0A382DCG7_9ZZZZ</name>
<accession>A0A382DCG7</accession>